<keyword evidence="7" id="KW-0406">Ion transport</keyword>
<comment type="caution">
    <text evidence="16">The sequence shown here is derived from an EMBL/GenBank/DDBJ whole genome shotgun (WGS) entry which is preliminary data.</text>
</comment>
<gene>
    <name evidence="16" type="primary">Glrk-L41</name>
    <name evidence="16" type="ORF">Hamer_G009232</name>
</gene>
<evidence type="ECO:0000256" key="7">
    <source>
        <dbReference type="ARBA" id="ARBA00023065"/>
    </source>
</evidence>
<dbReference type="Gene3D" id="1.10.287.70">
    <property type="match status" value="1"/>
</dbReference>
<feature type="domain" description="Ionotropic glutamate receptor L-glutamate and glycine-binding" evidence="15">
    <location>
        <begin position="300"/>
        <end position="410"/>
    </location>
</feature>
<dbReference type="GO" id="GO:0050906">
    <property type="term" value="P:detection of stimulus involved in sensory perception"/>
    <property type="evidence" value="ECO:0007669"/>
    <property type="project" value="UniProtKB-ARBA"/>
</dbReference>
<keyword evidence="5 13" id="KW-0812">Transmembrane</keyword>
<evidence type="ECO:0000256" key="10">
    <source>
        <dbReference type="ARBA" id="ARBA00023180"/>
    </source>
</evidence>
<evidence type="ECO:0000256" key="5">
    <source>
        <dbReference type="ARBA" id="ARBA00022692"/>
    </source>
</evidence>
<dbReference type="GO" id="GO:0015276">
    <property type="term" value="F:ligand-gated monoatomic ion channel activity"/>
    <property type="evidence" value="ECO:0007669"/>
    <property type="project" value="InterPro"/>
</dbReference>
<dbReference type="Pfam" id="PF10613">
    <property type="entry name" value="Lig_chan-Glu_bd"/>
    <property type="match status" value="1"/>
</dbReference>
<protein>
    <submittedName>
        <fullName evidence="16">Glutamate receptor-like 41</fullName>
    </submittedName>
</protein>
<evidence type="ECO:0000313" key="16">
    <source>
        <dbReference type="EMBL" id="KAG7176420.1"/>
    </source>
</evidence>
<evidence type="ECO:0000256" key="3">
    <source>
        <dbReference type="ARBA" id="ARBA00022448"/>
    </source>
</evidence>
<dbReference type="AlphaFoldDB" id="A0A8J5N9F8"/>
<proteinExistence type="inferred from homology"/>
<keyword evidence="17" id="KW-1185">Reference proteome</keyword>
<keyword evidence="11" id="KW-1071">Ligand-gated ion channel</keyword>
<dbReference type="SUPFAM" id="SSF53850">
    <property type="entry name" value="Periplasmic binding protein-like II"/>
    <property type="match status" value="1"/>
</dbReference>
<keyword evidence="4" id="KW-1003">Cell membrane</keyword>
<dbReference type="PANTHER" id="PTHR42643:SF24">
    <property type="entry name" value="IONOTROPIC RECEPTOR 60A"/>
    <property type="match status" value="1"/>
</dbReference>
<name>A0A8J5N9F8_HOMAM</name>
<evidence type="ECO:0000256" key="8">
    <source>
        <dbReference type="ARBA" id="ARBA00023136"/>
    </source>
</evidence>
<keyword evidence="8 13" id="KW-0472">Membrane</keyword>
<evidence type="ECO:0000256" key="11">
    <source>
        <dbReference type="ARBA" id="ARBA00023286"/>
    </source>
</evidence>
<evidence type="ECO:0000256" key="9">
    <source>
        <dbReference type="ARBA" id="ARBA00023170"/>
    </source>
</evidence>
<dbReference type="Proteomes" id="UP000747542">
    <property type="component" value="Unassembled WGS sequence"/>
</dbReference>
<evidence type="ECO:0000256" key="1">
    <source>
        <dbReference type="ARBA" id="ARBA00004651"/>
    </source>
</evidence>
<dbReference type="Gene3D" id="3.40.190.10">
    <property type="entry name" value="Periplasmic binding protein-like II"/>
    <property type="match status" value="1"/>
</dbReference>
<sequence>MRQRAFPSSLLDGGGGWGGEAGGAVSWRESQQIKSLEVKMISPSLVVLVVAVLVTTTPTVGEEVHDMEGVDAGGVVEQMLGQQEHGCHLVVITTAQHSSVFSSIVRHVSDGGQASLLVEADVLFRQHQSSQNQLTLNQSARNQLAQDQLLQGMWGDLKTTCRTVIVDGTINHTSHALRLLEMARLWQRPMTGVVVVGEEARGKTILLHPSLRNALHALYLALEDLDLHTQPWKNISLVKSAGKGGGRRRGVSVYKRCMYCRRGDAGVRLFHRWNSNASIYELPHDLLVHNKLEDLMGYKMKILTMRFFPYVDYEKDTEEPGTTVTLKDSLSSRMLDILSASLNFTYEIREQRENVWGLVQENGSFSGLVGNLEREETDCSTLMGPSPKRIKVIGFTRAYPSDQLIVISLKPTLLPQHLAIVRPFTGDLWAGLLGMVVIWCLVLWLLHRASRWTFNWHPLGFTSSLMFGWGALLDTVPPNPSVSVSNRVLIGWWLIFSLVISAAYKSSLIAHLSVQGRTKPLENMRQLVEEEGWQWSIESWLLSGRLNVEEALQKVMGGKFGHIIFRNYMNVILAAHHTDARGHTPFYVGKEGLSIFASFGWGF</sequence>
<evidence type="ECO:0000259" key="15">
    <source>
        <dbReference type="Pfam" id="PF10613"/>
    </source>
</evidence>
<evidence type="ECO:0000256" key="6">
    <source>
        <dbReference type="ARBA" id="ARBA00022989"/>
    </source>
</evidence>
<keyword evidence="12" id="KW-0407">Ion channel</keyword>
<comment type="subcellular location">
    <subcellularLocation>
        <location evidence="1">Cell membrane</location>
        <topology evidence="1">Multi-pass membrane protein</topology>
    </subcellularLocation>
</comment>
<feature type="transmembrane region" description="Helical" evidence="13">
    <location>
        <begin position="453"/>
        <end position="472"/>
    </location>
</feature>
<feature type="non-terminal residue" evidence="16">
    <location>
        <position position="603"/>
    </location>
</feature>
<feature type="transmembrane region" description="Helical" evidence="13">
    <location>
        <begin position="428"/>
        <end position="446"/>
    </location>
</feature>
<dbReference type="InterPro" id="IPR001320">
    <property type="entry name" value="Iontro_rcpt_C"/>
</dbReference>
<evidence type="ECO:0000256" key="12">
    <source>
        <dbReference type="ARBA" id="ARBA00023303"/>
    </source>
</evidence>
<reference evidence="16" key="1">
    <citation type="journal article" date="2021" name="Sci. Adv.">
        <title>The American lobster genome reveals insights on longevity, neural, and immune adaptations.</title>
        <authorList>
            <person name="Polinski J.M."/>
            <person name="Zimin A.V."/>
            <person name="Clark K.F."/>
            <person name="Kohn A.B."/>
            <person name="Sadowski N."/>
            <person name="Timp W."/>
            <person name="Ptitsyn A."/>
            <person name="Khanna P."/>
            <person name="Romanova D.Y."/>
            <person name="Williams P."/>
            <person name="Greenwood S.J."/>
            <person name="Moroz L.L."/>
            <person name="Walt D.R."/>
            <person name="Bodnar A.G."/>
        </authorList>
    </citation>
    <scope>NUCLEOTIDE SEQUENCE</scope>
    <source>
        <strain evidence="16">GMGI-L3</strain>
    </source>
</reference>
<keyword evidence="6 13" id="KW-1133">Transmembrane helix</keyword>
<keyword evidence="3" id="KW-0813">Transport</keyword>
<feature type="transmembrane region" description="Helical" evidence="13">
    <location>
        <begin position="492"/>
        <end position="514"/>
    </location>
</feature>
<dbReference type="PANTHER" id="PTHR42643">
    <property type="entry name" value="IONOTROPIC RECEPTOR 20A-RELATED"/>
    <property type="match status" value="1"/>
</dbReference>
<dbReference type="InterPro" id="IPR019594">
    <property type="entry name" value="Glu/Gly-bd"/>
</dbReference>
<keyword evidence="10" id="KW-0325">Glycoprotein</keyword>
<feature type="domain" description="Ionotropic glutamate receptor C-terminal" evidence="14">
    <location>
        <begin position="427"/>
        <end position="531"/>
    </location>
</feature>
<dbReference type="InterPro" id="IPR052192">
    <property type="entry name" value="Insect_Ionotropic_Sensory_Rcpt"/>
</dbReference>
<evidence type="ECO:0000313" key="17">
    <source>
        <dbReference type="Proteomes" id="UP000747542"/>
    </source>
</evidence>
<accession>A0A8J5N9F8</accession>
<dbReference type="GO" id="GO:0005886">
    <property type="term" value="C:plasma membrane"/>
    <property type="evidence" value="ECO:0007669"/>
    <property type="project" value="UniProtKB-SubCell"/>
</dbReference>
<comment type="similarity">
    <text evidence="2">Belongs to the glutamate-gated ion channel (TC 1.A.10.1) family.</text>
</comment>
<dbReference type="Pfam" id="PF00060">
    <property type="entry name" value="Lig_chan"/>
    <property type="match status" value="1"/>
</dbReference>
<evidence type="ECO:0000259" key="14">
    <source>
        <dbReference type="Pfam" id="PF00060"/>
    </source>
</evidence>
<evidence type="ECO:0000256" key="2">
    <source>
        <dbReference type="ARBA" id="ARBA00008685"/>
    </source>
</evidence>
<organism evidence="16 17">
    <name type="scientific">Homarus americanus</name>
    <name type="common">American lobster</name>
    <dbReference type="NCBI Taxonomy" id="6706"/>
    <lineage>
        <taxon>Eukaryota</taxon>
        <taxon>Metazoa</taxon>
        <taxon>Ecdysozoa</taxon>
        <taxon>Arthropoda</taxon>
        <taxon>Crustacea</taxon>
        <taxon>Multicrustacea</taxon>
        <taxon>Malacostraca</taxon>
        <taxon>Eumalacostraca</taxon>
        <taxon>Eucarida</taxon>
        <taxon>Decapoda</taxon>
        <taxon>Pleocyemata</taxon>
        <taxon>Astacidea</taxon>
        <taxon>Nephropoidea</taxon>
        <taxon>Nephropidae</taxon>
        <taxon>Homarus</taxon>
    </lineage>
</organism>
<dbReference type="EMBL" id="JAHLQT010003582">
    <property type="protein sequence ID" value="KAG7176420.1"/>
    <property type="molecule type" value="Genomic_DNA"/>
</dbReference>
<keyword evidence="9 16" id="KW-0675">Receptor</keyword>
<evidence type="ECO:0000256" key="4">
    <source>
        <dbReference type="ARBA" id="ARBA00022475"/>
    </source>
</evidence>
<evidence type="ECO:0000256" key="13">
    <source>
        <dbReference type="SAM" id="Phobius"/>
    </source>
</evidence>